<organism evidence="2">
    <name type="scientific">Alexandrium monilatum</name>
    <dbReference type="NCBI Taxonomy" id="311494"/>
    <lineage>
        <taxon>Eukaryota</taxon>
        <taxon>Sar</taxon>
        <taxon>Alveolata</taxon>
        <taxon>Dinophyceae</taxon>
        <taxon>Gonyaulacales</taxon>
        <taxon>Pyrocystaceae</taxon>
        <taxon>Alexandrium</taxon>
    </lineage>
</organism>
<dbReference type="InterPro" id="IPR011042">
    <property type="entry name" value="6-blade_b-propeller_TolB-like"/>
</dbReference>
<dbReference type="Gene3D" id="2.120.10.30">
    <property type="entry name" value="TolB, C-terminal domain"/>
    <property type="match status" value="2"/>
</dbReference>
<evidence type="ECO:0008006" key="3">
    <source>
        <dbReference type="Google" id="ProtNLM"/>
    </source>
</evidence>
<dbReference type="PANTHER" id="PTHR47572:SF4">
    <property type="entry name" value="LACTONASE DRP35"/>
    <property type="match status" value="1"/>
</dbReference>
<feature type="compositionally biased region" description="Low complexity" evidence="1">
    <location>
        <begin position="627"/>
        <end position="649"/>
    </location>
</feature>
<dbReference type="EMBL" id="HBNR01089683">
    <property type="protein sequence ID" value="CAE4668374.1"/>
    <property type="molecule type" value="Transcribed_RNA"/>
</dbReference>
<feature type="compositionally biased region" description="Low complexity" evidence="1">
    <location>
        <begin position="584"/>
        <end position="611"/>
    </location>
</feature>
<dbReference type="InterPro" id="IPR051262">
    <property type="entry name" value="SMP-30/CGR1_Lactonase"/>
</dbReference>
<feature type="region of interest" description="Disordered" evidence="1">
    <location>
        <begin position="505"/>
        <end position="526"/>
    </location>
</feature>
<dbReference type="AlphaFoldDB" id="A0A7S4T7W0"/>
<feature type="compositionally biased region" description="Low complexity" evidence="1">
    <location>
        <begin position="505"/>
        <end position="518"/>
    </location>
</feature>
<protein>
    <recommendedName>
        <fullName evidence="3">SMP-30/Gluconolactonase/LRE-like region domain-containing protein</fullName>
    </recommendedName>
</protein>
<accession>A0A7S4T7W0</accession>
<dbReference type="SUPFAM" id="SSF101898">
    <property type="entry name" value="NHL repeat"/>
    <property type="match status" value="2"/>
</dbReference>
<proteinExistence type="predicted"/>
<evidence type="ECO:0000256" key="1">
    <source>
        <dbReference type="SAM" id="MobiDB-lite"/>
    </source>
</evidence>
<dbReference type="PANTHER" id="PTHR47572">
    <property type="entry name" value="LIPOPROTEIN-RELATED"/>
    <property type="match status" value="1"/>
</dbReference>
<sequence length="883" mass="91600">MPHGSGRSAFNTFLARRTRVTLPVGGDAGNDAFTTCSPAFAGQRPEEGAGSVARAGRPCQTQLSGVAAASGPLEGIRWYNVALPRVCVRRAPSLSRRIVSVRRRGDVCAAVEERGAWVRVLPNPGEPRRQLWMLAVGTGHGLPERILEDAGGPPPHIPSSAEALEALAAEATSLEPWSDEEVPQLGGGGHAVTARGLTRDALAAGYACAVAALFRRRCGGATRAGAAGAQRLVLEFLSPRIIRFGPPSVVAGGRGRGSRPEQLRQPGGICLQGCARQGDWTLYVCDTGNHRVMRWRAGASEGVCAAGSKAGVPGSGSRDLRLPGGCDLGADGTLYVADTHNGRIQAWPPGADAGCPVIARDGEGRRLELATPLHVRAGAGVLHVTDARGGAVHKYWLQPGSGGGSEIAANGAVLCDRSGGLRTPRGICVVRTRVGPAPAPGAACARETVYVADAFCHRVFCLEGRQIQLRVRPPRAPELCLAHPRAREAEPETAPAVVTPHVAVQPRAASAAAPSPASERGGKETEIQRCEEAQWRFLPSVGSWLSVRHAVGKAAPQDGRPPAETGTAATRGPARLRAREGEPETAPAVATPRAAAQPRAAGAAAPSPASERGGRETETRRREEAQEAASLHAGGGEAALAASSADLTEPAAEPAQRATPGEAGAETARSVQPTRADGDEPTGQGSAARGRTPVAEASPGRPASQAAAAGGSRDGPRTEAAAPPQGPERAPRSGAAEIATSKRAVWEEERPSEASAPTRAREFAGGLSATRTPDVRDLRRLPDGRFVDGSGEIWKFCDRSAADKLSEPKGVWYDVGQSMLYVADSMNGRIQRFAPGEQQAETVAGGCGRALVAPADVVLAPDGALFVSDSETDRVLRFPPIWG</sequence>
<feature type="compositionally biased region" description="Basic and acidic residues" evidence="1">
    <location>
        <begin position="612"/>
        <end position="625"/>
    </location>
</feature>
<evidence type="ECO:0000313" key="2">
    <source>
        <dbReference type="EMBL" id="CAE4668374.1"/>
    </source>
</evidence>
<name>A0A7S4T7W0_9DINO</name>
<feature type="region of interest" description="Disordered" evidence="1">
    <location>
        <begin position="552"/>
        <end position="768"/>
    </location>
</feature>
<gene>
    <name evidence="2" type="ORF">AMON00008_LOCUS64352</name>
</gene>
<reference evidence="2" key="1">
    <citation type="submission" date="2021-01" db="EMBL/GenBank/DDBJ databases">
        <authorList>
            <person name="Corre E."/>
            <person name="Pelletier E."/>
            <person name="Niang G."/>
            <person name="Scheremetjew M."/>
            <person name="Finn R."/>
            <person name="Kale V."/>
            <person name="Holt S."/>
            <person name="Cochrane G."/>
            <person name="Meng A."/>
            <person name="Brown T."/>
            <person name="Cohen L."/>
        </authorList>
    </citation>
    <scope>NUCLEOTIDE SEQUENCE</scope>
    <source>
        <strain evidence="2">CCMP3105</strain>
    </source>
</reference>